<name>A0ABU6XC03_9FABA</name>
<dbReference type="Proteomes" id="UP001341840">
    <property type="component" value="Unassembled WGS sequence"/>
</dbReference>
<organism evidence="2 3">
    <name type="scientific">Stylosanthes scabra</name>
    <dbReference type="NCBI Taxonomy" id="79078"/>
    <lineage>
        <taxon>Eukaryota</taxon>
        <taxon>Viridiplantae</taxon>
        <taxon>Streptophyta</taxon>
        <taxon>Embryophyta</taxon>
        <taxon>Tracheophyta</taxon>
        <taxon>Spermatophyta</taxon>
        <taxon>Magnoliopsida</taxon>
        <taxon>eudicotyledons</taxon>
        <taxon>Gunneridae</taxon>
        <taxon>Pentapetalae</taxon>
        <taxon>rosids</taxon>
        <taxon>fabids</taxon>
        <taxon>Fabales</taxon>
        <taxon>Fabaceae</taxon>
        <taxon>Papilionoideae</taxon>
        <taxon>50 kb inversion clade</taxon>
        <taxon>dalbergioids sensu lato</taxon>
        <taxon>Dalbergieae</taxon>
        <taxon>Pterocarpus clade</taxon>
        <taxon>Stylosanthes</taxon>
    </lineage>
</organism>
<feature type="compositionally biased region" description="Basic and acidic residues" evidence="1">
    <location>
        <begin position="14"/>
        <end position="28"/>
    </location>
</feature>
<evidence type="ECO:0000313" key="3">
    <source>
        <dbReference type="Proteomes" id="UP001341840"/>
    </source>
</evidence>
<accession>A0ABU6XC03</accession>
<keyword evidence="3" id="KW-1185">Reference proteome</keyword>
<protein>
    <submittedName>
        <fullName evidence="2">Uncharacterized protein</fullName>
    </submittedName>
</protein>
<feature type="compositionally biased region" description="Gly residues" evidence="1">
    <location>
        <begin position="152"/>
        <end position="166"/>
    </location>
</feature>
<feature type="region of interest" description="Disordered" evidence="1">
    <location>
        <begin position="1"/>
        <end position="28"/>
    </location>
</feature>
<feature type="region of interest" description="Disordered" evidence="1">
    <location>
        <begin position="152"/>
        <end position="189"/>
    </location>
</feature>
<gene>
    <name evidence="2" type="ORF">PIB30_038160</name>
</gene>
<evidence type="ECO:0000313" key="2">
    <source>
        <dbReference type="EMBL" id="MED6195472.1"/>
    </source>
</evidence>
<comment type="caution">
    <text evidence="2">The sequence shown here is derived from an EMBL/GenBank/DDBJ whole genome shotgun (WGS) entry which is preliminary data.</text>
</comment>
<proteinExistence type="predicted"/>
<dbReference type="EMBL" id="JASCZI010211644">
    <property type="protein sequence ID" value="MED6195472.1"/>
    <property type="molecule type" value="Genomic_DNA"/>
</dbReference>
<evidence type="ECO:0000256" key="1">
    <source>
        <dbReference type="SAM" id="MobiDB-lite"/>
    </source>
</evidence>
<reference evidence="2 3" key="1">
    <citation type="journal article" date="2023" name="Plants (Basel)">
        <title>Bridging the Gap: Combining Genomics and Transcriptomics Approaches to Understand Stylosanthes scabra, an Orphan Legume from the Brazilian Caatinga.</title>
        <authorList>
            <person name="Ferreira-Neto J.R.C."/>
            <person name="da Silva M.D."/>
            <person name="Binneck E."/>
            <person name="de Melo N.F."/>
            <person name="da Silva R.H."/>
            <person name="de Melo A.L.T.M."/>
            <person name="Pandolfi V."/>
            <person name="Bustamante F.O."/>
            <person name="Brasileiro-Vidal A.C."/>
            <person name="Benko-Iseppon A.M."/>
        </authorList>
    </citation>
    <scope>NUCLEOTIDE SEQUENCE [LARGE SCALE GENOMIC DNA]</scope>
    <source>
        <tissue evidence="2">Leaves</tissue>
    </source>
</reference>
<sequence>METRSCLRSACSEGRGEEPRVPPLKSAKEAKVICPPPAPLDSYSLEVGDVVTIAPRSCKLEELTDAETMIHSGDGVGAFAKGERITARVKGGDLRTQGFCRVSPIVAKPPSLLAAIVPWDREGARLEKAARSAGNGAAWRLRAPFSTEPVIAGGGASDLSSEGGGNDTTLLSISGHRGDDVSFYADGDA</sequence>